<reference evidence="4 5" key="1">
    <citation type="submission" date="2016-10" db="EMBL/GenBank/DDBJ databases">
        <authorList>
            <person name="de Groot N.N."/>
        </authorList>
    </citation>
    <scope>NUCLEOTIDE SEQUENCE [LARGE SCALE GENOMIC DNA]</scope>
    <source>
        <strain evidence="4 5">ATCC 700224</strain>
    </source>
</reference>
<feature type="coiled-coil region" evidence="1">
    <location>
        <begin position="124"/>
        <end position="186"/>
    </location>
</feature>
<evidence type="ECO:0008006" key="6">
    <source>
        <dbReference type="Google" id="ProtNLM"/>
    </source>
</evidence>
<feature type="region of interest" description="Disordered" evidence="2">
    <location>
        <begin position="67"/>
        <end position="104"/>
    </location>
</feature>
<feature type="region of interest" description="Disordered" evidence="2">
    <location>
        <begin position="1"/>
        <end position="20"/>
    </location>
</feature>
<keyword evidence="5" id="KW-1185">Reference proteome</keyword>
<dbReference type="EMBL" id="FNAP01000003">
    <property type="protein sequence ID" value="SDE10445.1"/>
    <property type="molecule type" value="Genomic_DNA"/>
</dbReference>
<sequence length="267" mass="28823">MPRTRAASAPRKRKQRRSSPLPRLGVLHAVIAAGILMLSVRVGDIYEDIDGWATSVRVGQTQALAASEPAAAASQGAPARAGPEAEPTGQMTPSGIPPAATGGAPDIAAEAAAGVTPPGFTQSEINLLQRLAERREELDAMERELTDREALLQAAERRIENRIQELKSLEEMIQGLLAQHSEQEQARIDQLVSIYATMKPSDAARIFNDLDMPILLRVIETMKERSSAAILADMSPERAKEVTTELARRRALPGSDPTNTDQEAPLQ</sequence>
<evidence type="ECO:0000256" key="1">
    <source>
        <dbReference type="SAM" id="Coils"/>
    </source>
</evidence>
<keyword evidence="3" id="KW-0472">Membrane</keyword>
<proteinExistence type="predicted"/>
<dbReference type="SUPFAM" id="SSF158791">
    <property type="entry name" value="MgtE N-terminal domain-like"/>
    <property type="match status" value="1"/>
</dbReference>
<protein>
    <recommendedName>
        <fullName evidence="6">Flagellar motility protein MotE, a chaperone for MotC folding</fullName>
    </recommendedName>
</protein>
<keyword evidence="1" id="KW-0175">Coiled coil</keyword>
<accession>A0A1G7A8Q9</accession>
<evidence type="ECO:0000256" key="3">
    <source>
        <dbReference type="SAM" id="Phobius"/>
    </source>
</evidence>
<feature type="compositionally biased region" description="Basic and acidic residues" evidence="2">
    <location>
        <begin position="236"/>
        <end position="248"/>
    </location>
</feature>
<feature type="transmembrane region" description="Helical" evidence="3">
    <location>
        <begin position="21"/>
        <end position="40"/>
    </location>
</feature>
<organism evidence="4 5">
    <name type="scientific">Rhodospira trueperi</name>
    <dbReference type="NCBI Taxonomy" id="69960"/>
    <lineage>
        <taxon>Bacteria</taxon>
        <taxon>Pseudomonadati</taxon>
        <taxon>Pseudomonadota</taxon>
        <taxon>Alphaproteobacteria</taxon>
        <taxon>Rhodospirillales</taxon>
        <taxon>Rhodospirillaceae</taxon>
        <taxon>Rhodospira</taxon>
    </lineage>
</organism>
<dbReference type="OrthoDB" id="9791432at2"/>
<evidence type="ECO:0000256" key="2">
    <source>
        <dbReference type="SAM" id="MobiDB-lite"/>
    </source>
</evidence>
<dbReference type="AlphaFoldDB" id="A0A1G7A8Q9"/>
<keyword evidence="3" id="KW-0812">Transmembrane</keyword>
<keyword evidence="3" id="KW-1133">Transmembrane helix</keyword>
<dbReference type="RefSeq" id="WP_092783798.1">
    <property type="nucleotide sequence ID" value="NZ_FNAP01000003.1"/>
</dbReference>
<feature type="region of interest" description="Disordered" evidence="2">
    <location>
        <begin position="236"/>
        <end position="267"/>
    </location>
</feature>
<evidence type="ECO:0000313" key="4">
    <source>
        <dbReference type="EMBL" id="SDE10445.1"/>
    </source>
</evidence>
<dbReference type="Proteomes" id="UP000199412">
    <property type="component" value="Unassembled WGS sequence"/>
</dbReference>
<gene>
    <name evidence="4" type="ORF">SAMN05421720_103200</name>
</gene>
<name>A0A1G7A8Q9_9PROT</name>
<dbReference type="STRING" id="69960.SAMN05421720_103200"/>
<evidence type="ECO:0000313" key="5">
    <source>
        <dbReference type="Proteomes" id="UP000199412"/>
    </source>
</evidence>
<feature type="compositionally biased region" description="Polar residues" evidence="2">
    <location>
        <begin position="256"/>
        <end position="267"/>
    </location>
</feature>